<organism evidence="9">
    <name type="scientific">marine sediment metagenome</name>
    <dbReference type="NCBI Taxonomy" id="412755"/>
    <lineage>
        <taxon>unclassified sequences</taxon>
        <taxon>metagenomes</taxon>
        <taxon>ecological metagenomes</taxon>
    </lineage>
</organism>
<feature type="domain" description="FAD/NAD(P)-binding" evidence="8">
    <location>
        <begin position="136"/>
        <end position="261"/>
    </location>
</feature>
<feature type="non-terminal residue" evidence="9">
    <location>
        <position position="1"/>
    </location>
</feature>
<dbReference type="InterPro" id="IPR036188">
    <property type="entry name" value="FAD/NAD-bd_sf"/>
</dbReference>
<evidence type="ECO:0000256" key="2">
    <source>
        <dbReference type="ARBA" id="ARBA00022630"/>
    </source>
</evidence>
<dbReference type="AlphaFoldDB" id="X1L3K5"/>
<gene>
    <name evidence="9" type="ORF">S06H3_13287</name>
</gene>
<keyword evidence="2" id="KW-0285">Flavoprotein</keyword>
<dbReference type="Pfam" id="PF07992">
    <property type="entry name" value="Pyr_redox_2"/>
    <property type="match status" value="1"/>
</dbReference>
<feature type="non-terminal residue" evidence="9">
    <location>
        <position position="462"/>
    </location>
</feature>
<name>X1L3K5_9ZZZZ</name>
<sequence>KLDCKGCSNICEAEAIIHDDKLQEENIEVGAILVVPGFEEFLSELKYDFGYSRYPDVVSSVEFERILSASGPFAGHVRRLSDDKEPKKIAFLQCVGSRDISCRNSYCSSVCCMYAIKEAVIVKEHLKDVDVTIFFMDLRAFGKDFDKYYERAKAQYGVRFERARVCDVYKKNGSAKLTVKYAPESGQVAEEEFDMVVLSVGLQPSEQQKSLASMLDIRLDPNGFIWTNSLRPLETSRPGIFVGGTASGPKDIPETVTQASGAACQAGRLLAEVRNTLTTEREFPPEKDVSEQEPRIGVFVCHCGINIGSVVDVPSTAEYAKSLPYVIHAEDNLYTCSQDTQDHIREKIAEYNLNRVVVASCSPRTHEPLFQQTLREARLNPHLFEMANIRDQCSWIHMNQPAEATQKARDLVRMAVAKVALVEPLTAAALDVTSSALVIGGGLAGMTAALAVADQGFKVALV</sequence>
<evidence type="ECO:0000256" key="3">
    <source>
        <dbReference type="ARBA" id="ARBA00022723"/>
    </source>
</evidence>
<dbReference type="GO" id="GO:0051539">
    <property type="term" value="F:4 iron, 4 sulfur cluster binding"/>
    <property type="evidence" value="ECO:0007669"/>
    <property type="project" value="UniProtKB-KW"/>
</dbReference>
<dbReference type="Pfam" id="PF00890">
    <property type="entry name" value="FAD_binding_2"/>
    <property type="match status" value="1"/>
</dbReference>
<keyword evidence="6" id="KW-0411">Iron-sulfur</keyword>
<evidence type="ECO:0000313" key="9">
    <source>
        <dbReference type="EMBL" id="GAI13543.1"/>
    </source>
</evidence>
<keyword evidence="4" id="KW-0560">Oxidoreductase</keyword>
<keyword evidence="5" id="KW-0408">Iron</keyword>
<evidence type="ECO:0000256" key="5">
    <source>
        <dbReference type="ARBA" id="ARBA00023004"/>
    </source>
</evidence>
<evidence type="ECO:0008006" key="10">
    <source>
        <dbReference type="Google" id="ProtNLM"/>
    </source>
</evidence>
<dbReference type="SUPFAM" id="SSF51905">
    <property type="entry name" value="FAD/NAD(P)-binding domain"/>
    <property type="match status" value="1"/>
</dbReference>
<evidence type="ECO:0000256" key="4">
    <source>
        <dbReference type="ARBA" id="ARBA00023002"/>
    </source>
</evidence>
<protein>
    <recommendedName>
        <fullName evidence="10">4Fe-4S ferredoxin-type domain-containing protein</fullName>
    </recommendedName>
</protein>
<dbReference type="PANTHER" id="PTHR43498">
    <property type="entry name" value="FERREDOXIN:COB-COM HETERODISULFIDE REDUCTASE SUBUNIT A"/>
    <property type="match status" value="1"/>
</dbReference>
<dbReference type="GO" id="GO:0046872">
    <property type="term" value="F:metal ion binding"/>
    <property type="evidence" value="ECO:0007669"/>
    <property type="project" value="UniProtKB-KW"/>
</dbReference>
<keyword evidence="1" id="KW-0004">4Fe-4S</keyword>
<dbReference type="PANTHER" id="PTHR43498:SF1">
    <property type="entry name" value="COB--COM HETERODISULFIDE REDUCTASE IRON-SULFUR SUBUNIT A"/>
    <property type="match status" value="1"/>
</dbReference>
<proteinExistence type="predicted"/>
<evidence type="ECO:0000259" key="7">
    <source>
        <dbReference type="Pfam" id="PF00890"/>
    </source>
</evidence>
<dbReference type="InterPro" id="IPR039650">
    <property type="entry name" value="HdrA-like"/>
</dbReference>
<evidence type="ECO:0000259" key="8">
    <source>
        <dbReference type="Pfam" id="PF07992"/>
    </source>
</evidence>
<dbReference type="Gene3D" id="3.50.50.60">
    <property type="entry name" value="FAD/NAD(P)-binding domain"/>
    <property type="match status" value="3"/>
</dbReference>
<evidence type="ECO:0000256" key="1">
    <source>
        <dbReference type="ARBA" id="ARBA00022485"/>
    </source>
</evidence>
<comment type="caution">
    <text evidence="9">The sequence shown here is derived from an EMBL/GenBank/DDBJ whole genome shotgun (WGS) entry which is preliminary data.</text>
</comment>
<reference evidence="9" key="1">
    <citation type="journal article" date="2014" name="Front. Microbiol.">
        <title>High frequency of phylogenetically diverse reductive dehalogenase-homologous genes in deep subseafloor sedimentary metagenomes.</title>
        <authorList>
            <person name="Kawai M."/>
            <person name="Futagami T."/>
            <person name="Toyoda A."/>
            <person name="Takaki Y."/>
            <person name="Nishi S."/>
            <person name="Hori S."/>
            <person name="Arai W."/>
            <person name="Tsubouchi T."/>
            <person name="Morono Y."/>
            <person name="Uchiyama I."/>
            <person name="Ito T."/>
            <person name="Fujiyama A."/>
            <person name="Inagaki F."/>
            <person name="Takami H."/>
        </authorList>
    </citation>
    <scope>NUCLEOTIDE SEQUENCE</scope>
    <source>
        <strain evidence="9">Expedition CK06-06</strain>
    </source>
</reference>
<keyword evidence="3" id="KW-0479">Metal-binding</keyword>
<feature type="domain" description="FAD-dependent oxidoreductase 2 FAD-binding" evidence="7">
    <location>
        <begin position="436"/>
        <end position="462"/>
    </location>
</feature>
<accession>X1L3K5</accession>
<dbReference type="EMBL" id="BARV01006484">
    <property type="protein sequence ID" value="GAI13543.1"/>
    <property type="molecule type" value="Genomic_DNA"/>
</dbReference>
<dbReference type="GO" id="GO:0016491">
    <property type="term" value="F:oxidoreductase activity"/>
    <property type="evidence" value="ECO:0007669"/>
    <property type="project" value="UniProtKB-KW"/>
</dbReference>
<dbReference type="SUPFAM" id="SSF51971">
    <property type="entry name" value="Nucleotide-binding domain"/>
    <property type="match status" value="1"/>
</dbReference>
<dbReference type="InterPro" id="IPR023753">
    <property type="entry name" value="FAD/NAD-binding_dom"/>
</dbReference>
<dbReference type="InterPro" id="IPR003953">
    <property type="entry name" value="FAD-dep_OxRdtase_2_FAD-bd"/>
</dbReference>
<evidence type="ECO:0000256" key="6">
    <source>
        <dbReference type="ARBA" id="ARBA00023014"/>
    </source>
</evidence>